<keyword evidence="1" id="KW-0812">Transmembrane</keyword>
<keyword evidence="1" id="KW-0472">Membrane</keyword>
<comment type="caution">
    <text evidence="2">The sequence shown here is derived from an EMBL/GenBank/DDBJ whole genome shotgun (WGS) entry which is preliminary data.</text>
</comment>
<protein>
    <recommendedName>
        <fullName evidence="4">Tfp pilus assembly protein PilX</fullName>
    </recommendedName>
</protein>
<dbReference type="RefSeq" id="WP_229427488.1">
    <property type="nucleotide sequence ID" value="NZ_BMWV01000007.1"/>
</dbReference>
<sequence length="201" mass="21711">MTRMTHTRDFMHQRGVALPVMLIMLVVMMVSSIYLLRSTNSTALTTSNLAHEDALSKAADLGIHAAYDWLSSVPKSTLYNDVPAAGYVATINPGAGQGVSNPAFWQGSTTVWDANRRDQVEYVIHRMCQFAGAYNAVNPANNCTLTAARQNVQARTRVGDSLASDAPAYQGKPQLHYVITARIAGPRGGNVMNQAVVMMGP</sequence>
<proteinExistence type="predicted"/>
<keyword evidence="1" id="KW-1133">Transmembrane helix</keyword>
<accession>A0AA87XY03</accession>
<gene>
    <name evidence="2" type="ORF">GCM10007387_32990</name>
</gene>
<evidence type="ECO:0000256" key="1">
    <source>
        <dbReference type="SAM" id="Phobius"/>
    </source>
</evidence>
<evidence type="ECO:0000313" key="2">
    <source>
        <dbReference type="EMBL" id="GGY48235.1"/>
    </source>
</evidence>
<dbReference type="AlphaFoldDB" id="A0AA87XY03"/>
<evidence type="ECO:0000313" key="3">
    <source>
        <dbReference type="Proteomes" id="UP000628442"/>
    </source>
</evidence>
<dbReference type="EMBL" id="BMWV01000007">
    <property type="protein sequence ID" value="GGY48235.1"/>
    <property type="molecule type" value="Genomic_DNA"/>
</dbReference>
<name>A0AA87XY03_9BURK</name>
<reference evidence="2" key="2">
    <citation type="submission" date="2022-12" db="EMBL/GenBank/DDBJ databases">
        <authorList>
            <person name="Sun Q."/>
            <person name="Kim S."/>
        </authorList>
    </citation>
    <scope>NUCLEOTIDE SEQUENCE</scope>
    <source>
        <strain evidence="2">KCTC 12343</strain>
    </source>
</reference>
<reference evidence="2" key="1">
    <citation type="journal article" date="2014" name="Int. J. Syst. Evol. Microbiol.">
        <title>Complete genome sequence of Corynebacterium casei LMG S-19264T (=DSM 44701T), isolated from a smear-ripened cheese.</title>
        <authorList>
            <consortium name="US DOE Joint Genome Institute (JGI-PGF)"/>
            <person name="Walter F."/>
            <person name="Albersmeier A."/>
            <person name="Kalinowski J."/>
            <person name="Ruckert C."/>
        </authorList>
    </citation>
    <scope>NUCLEOTIDE SEQUENCE</scope>
    <source>
        <strain evidence="2">KCTC 12343</strain>
    </source>
</reference>
<organism evidence="2 3">
    <name type="scientific">Pseudoduganella albidiflava</name>
    <dbReference type="NCBI Taxonomy" id="321983"/>
    <lineage>
        <taxon>Bacteria</taxon>
        <taxon>Pseudomonadati</taxon>
        <taxon>Pseudomonadota</taxon>
        <taxon>Betaproteobacteria</taxon>
        <taxon>Burkholderiales</taxon>
        <taxon>Oxalobacteraceae</taxon>
        <taxon>Telluria group</taxon>
        <taxon>Pseudoduganella</taxon>
    </lineage>
</organism>
<dbReference type="Proteomes" id="UP000628442">
    <property type="component" value="Unassembled WGS sequence"/>
</dbReference>
<evidence type="ECO:0008006" key="4">
    <source>
        <dbReference type="Google" id="ProtNLM"/>
    </source>
</evidence>
<feature type="transmembrane region" description="Helical" evidence="1">
    <location>
        <begin position="16"/>
        <end position="36"/>
    </location>
</feature>